<proteinExistence type="predicted"/>
<gene>
    <name evidence="2" type="ORF">SAMN05444145_105262</name>
</gene>
<dbReference type="Proteomes" id="UP000183253">
    <property type="component" value="Unassembled WGS sequence"/>
</dbReference>
<dbReference type="RefSeq" id="WP_155836575.1">
    <property type="nucleotide sequence ID" value="NZ_CAEG01000005.1"/>
</dbReference>
<dbReference type="AlphaFoldDB" id="A0A1H4DF27"/>
<feature type="region of interest" description="Disordered" evidence="1">
    <location>
        <begin position="52"/>
        <end position="87"/>
    </location>
</feature>
<name>A0A1H4DF27_9BACT</name>
<keyword evidence="3" id="KW-1185">Reference proteome</keyword>
<accession>A0A1H4DF27</accession>
<feature type="compositionally biased region" description="Basic and acidic residues" evidence="1">
    <location>
        <begin position="52"/>
        <end position="68"/>
    </location>
</feature>
<organism evidence="2 3">
    <name type="scientific">Alistipes timonensis JC136</name>
    <dbReference type="NCBI Taxonomy" id="1033731"/>
    <lineage>
        <taxon>Bacteria</taxon>
        <taxon>Pseudomonadati</taxon>
        <taxon>Bacteroidota</taxon>
        <taxon>Bacteroidia</taxon>
        <taxon>Bacteroidales</taxon>
        <taxon>Rikenellaceae</taxon>
        <taxon>Alistipes</taxon>
    </lineage>
</organism>
<protein>
    <submittedName>
        <fullName evidence="2">Uncharacterized protein</fullName>
    </submittedName>
</protein>
<reference evidence="2 3" key="1">
    <citation type="submission" date="2016-10" db="EMBL/GenBank/DDBJ databases">
        <authorList>
            <person name="de Groot N.N."/>
        </authorList>
    </citation>
    <scope>NUCLEOTIDE SEQUENCE [LARGE SCALE GENOMIC DNA]</scope>
    <source>
        <strain evidence="2 3">DSM 25383</strain>
    </source>
</reference>
<evidence type="ECO:0000313" key="2">
    <source>
        <dbReference type="EMBL" id="SEA71334.1"/>
    </source>
</evidence>
<sequence>MNKKRKKNVRLACRRTKKEGEPESRPSLPSVIILVRVFESLQFTLFPRVNEHREHDTCGDDTKEDKNKSNGNSFHKHKKLGEAKHFD</sequence>
<feature type="compositionally biased region" description="Basic residues" evidence="1">
    <location>
        <begin position="1"/>
        <end position="17"/>
    </location>
</feature>
<dbReference type="EMBL" id="FNRI01000005">
    <property type="protein sequence ID" value="SEA71334.1"/>
    <property type="molecule type" value="Genomic_DNA"/>
</dbReference>
<evidence type="ECO:0000256" key="1">
    <source>
        <dbReference type="SAM" id="MobiDB-lite"/>
    </source>
</evidence>
<feature type="region of interest" description="Disordered" evidence="1">
    <location>
        <begin position="1"/>
        <end position="26"/>
    </location>
</feature>
<dbReference type="STRING" id="1033731.SAMN05444145_105262"/>
<evidence type="ECO:0000313" key="3">
    <source>
        <dbReference type="Proteomes" id="UP000183253"/>
    </source>
</evidence>